<dbReference type="AlphaFoldDB" id="A0A7K1U894"/>
<name>A0A7K1U894_9BACT</name>
<protein>
    <submittedName>
        <fullName evidence="1">DUF4249 family protein</fullName>
    </submittedName>
</protein>
<evidence type="ECO:0000313" key="2">
    <source>
        <dbReference type="Proteomes" id="UP000461730"/>
    </source>
</evidence>
<proteinExistence type="predicted"/>
<sequence length="297" mass="32448">MTILTKLWLYRRHCSNSFLPSPITLSSNTMRNSFIYTILGTALLLGTACEKEITPDLGGNDSRYVVEGVLTDEAGGCSVKISRTKDFYSDNSFDGVSGAIVKIYHGTDTTVLAETSTGVYTAPELTGSSGNTYGMTVNIAGEVITATSIMPSKVNMDSLYITKEEVFGDTQNQPTVQFQDPAGVANYYRFTLYVNDYKSTNIYVRNDDLTDGNLVNANLFSFDSEEGDPDYVDSGDQITVEMMNIDPFVYKYFFSLSQSATGENQSASPANPVSNLKGNALGYFSAHTIQRKTITVP</sequence>
<dbReference type="InterPro" id="IPR025345">
    <property type="entry name" value="DUF4249"/>
</dbReference>
<accession>A0A7K1U894</accession>
<organism evidence="1 2">
    <name type="scientific">Chitinophaga tropicalis</name>
    <dbReference type="NCBI Taxonomy" id="2683588"/>
    <lineage>
        <taxon>Bacteria</taxon>
        <taxon>Pseudomonadati</taxon>
        <taxon>Bacteroidota</taxon>
        <taxon>Chitinophagia</taxon>
        <taxon>Chitinophagales</taxon>
        <taxon>Chitinophagaceae</taxon>
        <taxon>Chitinophaga</taxon>
    </lineage>
</organism>
<reference evidence="1 2" key="1">
    <citation type="submission" date="2019-12" db="EMBL/GenBank/DDBJ databases">
        <title>Chitinophaga sp. strain ysch24 (GDMCC 1.1355), whole genome shotgun sequence.</title>
        <authorList>
            <person name="Zhang X."/>
        </authorList>
    </citation>
    <scope>NUCLEOTIDE SEQUENCE [LARGE SCALE GENOMIC DNA]</scope>
    <source>
        <strain evidence="2">ysch24</strain>
    </source>
</reference>
<keyword evidence="2" id="KW-1185">Reference proteome</keyword>
<dbReference type="Pfam" id="PF14054">
    <property type="entry name" value="DUF4249"/>
    <property type="match status" value="1"/>
</dbReference>
<dbReference type="EMBL" id="WRXN01000009">
    <property type="protein sequence ID" value="MVT10589.1"/>
    <property type="molecule type" value="Genomic_DNA"/>
</dbReference>
<dbReference type="Proteomes" id="UP000461730">
    <property type="component" value="Unassembled WGS sequence"/>
</dbReference>
<comment type="caution">
    <text evidence="1">The sequence shown here is derived from an EMBL/GenBank/DDBJ whole genome shotgun (WGS) entry which is preliminary data.</text>
</comment>
<gene>
    <name evidence="1" type="ORF">GO493_20125</name>
</gene>
<evidence type="ECO:0000313" key="1">
    <source>
        <dbReference type="EMBL" id="MVT10589.1"/>
    </source>
</evidence>